<evidence type="ECO:0000313" key="2">
    <source>
        <dbReference type="EMBL" id="PEQ05804.1"/>
    </source>
</evidence>
<accession>A0A2C5IPV7</accession>
<gene>
    <name evidence="1" type="ORF">CN551_02490</name>
    <name evidence="2" type="ORF">CN585_15440</name>
</gene>
<dbReference type="EMBL" id="NUBY01000061">
    <property type="protein sequence ID" value="PEQ05804.1"/>
    <property type="molecule type" value="Genomic_DNA"/>
</dbReference>
<evidence type="ECO:0000313" key="4">
    <source>
        <dbReference type="Proteomes" id="UP000220841"/>
    </source>
</evidence>
<name>A0A2C5IPV7_9BACI</name>
<reference evidence="2 4" key="1">
    <citation type="submission" date="2017-09" db="EMBL/GenBank/DDBJ databases">
        <title>Large-scale bioinformatics analysis of Bacillus genomes uncovers conserved roles of natural products in bacterial physiology.</title>
        <authorList>
            <consortium name="Agbiome Team Llc"/>
            <person name="Bleich R.M."/>
            <person name="Grubbs K.J."/>
            <person name="Santa Maria K.C."/>
            <person name="Allen S.E."/>
            <person name="Farag S."/>
            <person name="Shank E.A."/>
            <person name="Bowers A."/>
        </authorList>
    </citation>
    <scope>NUCLEOTIDE SEQUENCE [LARGE SCALE GENOMIC DNA]</scope>
    <source>
        <strain evidence="2 4">AFS021349</strain>
    </source>
</reference>
<organism evidence="2 4">
    <name type="scientific">Bacillus toyonensis</name>
    <dbReference type="NCBI Taxonomy" id="155322"/>
    <lineage>
        <taxon>Bacteria</taxon>
        <taxon>Bacillati</taxon>
        <taxon>Bacillota</taxon>
        <taxon>Bacilli</taxon>
        <taxon>Bacillales</taxon>
        <taxon>Bacillaceae</taxon>
        <taxon>Bacillus</taxon>
        <taxon>Bacillus cereus group</taxon>
    </lineage>
</organism>
<dbReference type="Proteomes" id="UP000220841">
    <property type="component" value="Unassembled WGS sequence"/>
</dbReference>
<evidence type="ECO:0000313" key="1">
    <source>
        <dbReference type="EMBL" id="PEN92345.1"/>
    </source>
</evidence>
<protein>
    <submittedName>
        <fullName evidence="2">Uncharacterized protein</fullName>
    </submittedName>
</protein>
<sequence>MKKNLPTIKNSKRHVDYCQDLCGKLNVTKRLQEKNQGRNFYLDFDLNTYINIIRSDNYSYLRRWSVRF</sequence>
<comment type="caution">
    <text evidence="2">The sequence shown here is derived from an EMBL/GenBank/DDBJ whole genome shotgun (WGS) entry which is preliminary data.</text>
</comment>
<proteinExistence type="predicted"/>
<dbReference type="Proteomes" id="UP000220078">
    <property type="component" value="Unassembled WGS sequence"/>
</dbReference>
<evidence type="ECO:0000313" key="3">
    <source>
        <dbReference type="Proteomes" id="UP000220078"/>
    </source>
</evidence>
<dbReference type="EMBL" id="NUAP01000005">
    <property type="protein sequence ID" value="PEN92345.1"/>
    <property type="molecule type" value="Genomic_DNA"/>
</dbReference>
<dbReference type="AlphaFoldDB" id="A0A2C5IPV7"/>
<reference evidence="1 3" key="2">
    <citation type="submission" date="2017-09" db="EMBL/GenBank/DDBJ databases">
        <title>Large-scale bioinformatics analysis of Bacillus genomes uncovers conserved roles of natural products in bacterial physiology.</title>
        <authorList>
            <consortium name="Agbiome Team Llc"/>
            <person name="Bleich R.M."/>
            <person name="Kirk G.J."/>
            <person name="Santa Maria K.C."/>
            <person name="Allen S.E."/>
            <person name="Farag S."/>
            <person name="Shank E.A."/>
            <person name="Bowers A."/>
        </authorList>
    </citation>
    <scope>NUCLEOTIDE SEQUENCE [LARGE SCALE GENOMIC DNA]</scope>
    <source>
        <strain evidence="1 3">AFS027629</strain>
    </source>
</reference>